<evidence type="ECO:0000313" key="11">
    <source>
        <dbReference type="Proteomes" id="UP000298787"/>
    </source>
</evidence>
<proteinExistence type="predicted"/>
<dbReference type="Proteomes" id="UP000298787">
    <property type="component" value="Chromosome 24"/>
</dbReference>
<protein>
    <submittedName>
        <fullName evidence="10">Zinc finger protein 541</fullName>
    </submittedName>
</protein>
<keyword evidence="1" id="KW-0479">Metal-binding</keyword>
<dbReference type="GO" id="GO:0006357">
    <property type="term" value="P:regulation of transcription by RNA polymerase II"/>
    <property type="evidence" value="ECO:0007669"/>
    <property type="project" value="TreeGrafter"/>
</dbReference>
<feature type="compositionally biased region" description="Polar residues" evidence="7">
    <location>
        <begin position="182"/>
        <end position="201"/>
    </location>
</feature>
<feature type="region of interest" description="Disordered" evidence="7">
    <location>
        <begin position="1"/>
        <end position="21"/>
    </location>
</feature>
<evidence type="ECO:0000256" key="3">
    <source>
        <dbReference type="ARBA" id="ARBA00022833"/>
    </source>
</evidence>
<dbReference type="GO" id="GO:0003714">
    <property type="term" value="F:transcription corepressor activity"/>
    <property type="evidence" value="ECO:0007669"/>
    <property type="project" value="TreeGrafter"/>
</dbReference>
<dbReference type="InterPro" id="IPR017884">
    <property type="entry name" value="SANT_dom"/>
</dbReference>
<dbReference type="STRING" id="240159.A0A4U5VV73"/>
<dbReference type="GO" id="GO:0003677">
    <property type="term" value="F:DNA binding"/>
    <property type="evidence" value="ECO:0007669"/>
    <property type="project" value="UniProtKB-KW"/>
</dbReference>
<keyword evidence="2 6" id="KW-0863">Zinc-finger</keyword>
<dbReference type="GO" id="GO:0000118">
    <property type="term" value="C:histone deacetylase complex"/>
    <property type="evidence" value="ECO:0007669"/>
    <property type="project" value="TreeGrafter"/>
</dbReference>
<dbReference type="PROSITE" id="PS51293">
    <property type="entry name" value="SANT"/>
    <property type="match status" value="1"/>
</dbReference>
<dbReference type="InterPro" id="IPR001005">
    <property type="entry name" value="SANT/Myb"/>
</dbReference>
<dbReference type="GO" id="GO:0008270">
    <property type="term" value="F:zinc ion binding"/>
    <property type="evidence" value="ECO:0007669"/>
    <property type="project" value="UniProtKB-KW"/>
</dbReference>
<evidence type="ECO:0000259" key="9">
    <source>
        <dbReference type="PROSITE" id="PS51293"/>
    </source>
</evidence>
<organism evidence="10 11">
    <name type="scientific">Collichthys lucidus</name>
    <name type="common">Big head croaker</name>
    <name type="synonym">Sciaena lucida</name>
    <dbReference type="NCBI Taxonomy" id="240159"/>
    <lineage>
        <taxon>Eukaryota</taxon>
        <taxon>Metazoa</taxon>
        <taxon>Chordata</taxon>
        <taxon>Craniata</taxon>
        <taxon>Vertebrata</taxon>
        <taxon>Euteleostomi</taxon>
        <taxon>Actinopterygii</taxon>
        <taxon>Neopterygii</taxon>
        <taxon>Teleostei</taxon>
        <taxon>Neoteleostei</taxon>
        <taxon>Acanthomorphata</taxon>
        <taxon>Eupercaria</taxon>
        <taxon>Sciaenidae</taxon>
        <taxon>Collichthys</taxon>
    </lineage>
</organism>
<dbReference type="InterPro" id="IPR009057">
    <property type="entry name" value="Homeodomain-like_sf"/>
</dbReference>
<dbReference type="PROSITE" id="PS00028">
    <property type="entry name" value="ZINC_FINGER_C2H2_1"/>
    <property type="match status" value="1"/>
</dbReference>
<dbReference type="SUPFAM" id="SSF46689">
    <property type="entry name" value="Homeodomain-like"/>
    <property type="match status" value="1"/>
</dbReference>
<dbReference type="AlphaFoldDB" id="A0A4U5VV73"/>
<name>A0A4U5VV73_COLLU</name>
<evidence type="ECO:0000259" key="8">
    <source>
        <dbReference type="PROSITE" id="PS50157"/>
    </source>
</evidence>
<evidence type="ECO:0000256" key="5">
    <source>
        <dbReference type="ARBA" id="ARBA00023242"/>
    </source>
</evidence>
<keyword evidence="11" id="KW-1185">Reference proteome</keyword>
<dbReference type="GO" id="GO:0005667">
    <property type="term" value="C:transcription regulator complex"/>
    <property type="evidence" value="ECO:0007669"/>
    <property type="project" value="TreeGrafter"/>
</dbReference>
<evidence type="ECO:0000256" key="6">
    <source>
        <dbReference type="PROSITE-ProRule" id="PRU00042"/>
    </source>
</evidence>
<dbReference type="PANTHER" id="PTHR16089:SF43">
    <property type="match status" value="1"/>
</dbReference>
<evidence type="ECO:0000256" key="7">
    <source>
        <dbReference type="SAM" id="MobiDB-lite"/>
    </source>
</evidence>
<feature type="region of interest" description="Disordered" evidence="7">
    <location>
        <begin position="180"/>
        <end position="201"/>
    </location>
</feature>
<feature type="domain" description="SANT" evidence="9">
    <location>
        <begin position="16"/>
        <end position="67"/>
    </location>
</feature>
<evidence type="ECO:0000256" key="2">
    <source>
        <dbReference type="ARBA" id="ARBA00022771"/>
    </source>
</evidence>
<dbReference type="InterPro" id="IPR051066">
    <property type="entry name" value="Trans_reg/Corepressor"/>
</dbReference>
<dbReference type="Pfam" id="PF00249">
    <property type="entry name" value="Myb_DNA-binding"/>
    <property type="match status" value="1"/>
</dbReference>
<keyword evidence="4" id="KW-0238">DNA-binding</keyword>
<evidence type="ECO:0000256" key="4">
    <source>
        <dbReference type="ARBA" id="ARBA00023125"/>
    </source>
</evidence>
<dbReference type="InterPro" id="IPR013087">
    <property type="entry name" value="Znf_C2H2_type"/>
</dbReference>
<keyword evidence="3" id="KW-0862">Zinc</keyword>
<dbReference type="SMART" id="SM00717">
    <property type="entry name" value="SANT"/>
    <property type="match status" value="1"/>
</dbReference>
<dbReference type="PROSITE" id="PS50157">
    <property type="entry name" value="ZINC_FINGER_C2H2_2"/>
    <property type="match status" value="1"/>
</dbReference>
<keyword evidence="5" id="KW-0539">Nucleus</keyword>
<reference evidence="10 11" key="1">
    <citation type="submission" date="2019-01" db="EMBL/GenBank/DDBJ databases">
        <title>Genome Assembly of Collichthys lucidus.</title>
        <authorList>
            <person name="Cai M."/>
            <person name="Xiao S."/>
        </authorList>
    </citation>
    <scope>NUCLEOTIDE SEQUENCE [LARGE SCALE GENOMIC DNA]</scope>
    <source>
        <strain evidence="10">JT15FE1705JMU</strain>
        <tissue evidence="10">Muscle</tissue>
    </source>
</reference>
<evidence type="ECO:0000313" key="10">
    <source>
        <dbReference type="EMBL" id="TKS92674.1"/>
    </source>
</evidence>
<dbReference type="FunFam" id="1.10.10.60:FF:000012">
    <property type="entry name" value="Metastasis-associated 1 family, member 3"/>
    <property type="match status" value="1"/>
</dbReference>
<sequence length="297" mass="32632">MLLFSQPSPTGDYHYSGSDSWTDSEKSLFSAALGTYGKEFSLIQKMVKTKTARQCVEFFYLSKRIQDKQKKQKEEESKQGEMEQQKSITPTCQPVNRQFGLEEAVPVPSLASFFPCKLCGKMFYKIKSRNAHMKIHRQPQEDWTDRRLQHQLLAQRLALSRTTNIIPTVGGALLPPQVPARSFSSSGLPATPSNNSNADSVLNSVTSSNALAPSNTSVLDPSTVVAYSNIAASNSHVITNIDGGDSNQREPTTVLPFHQTWGSFGHSPDPVTFYRTTEGKDDVAAGAVGGKDSINWP</sequence>
<dbReference type="EMBL" id="CM014101">
    <property type="protein sequence ID" value="TKS92674.1"/>
    <property type="molecule type" value="Genomic_DNA"/>
</dbReference>
<accession>A0A4U5VV73</accession>
<dbReference type="Gene3D" id="1.10.10.60">
    <property type="entry name" value="Homeodomain-like"/>
    <property type="match status" value="1"/>
</dbReference>
<evidence type="ECO:0000256" key="1">
    <source>
        <dbReference type="ARBA" id="ARBA00022723"/>
    </source>
</evidence>
<feature type="compositionally biased region" description="Basic and acidic residues" evidence="7">
    <location>
        <begin position="71"/>
        <end position="84"/>
    </location>
</feature>
<gene>
    <name evidence="10" type="ORF">D9C73_027340</name>
</gene>
<feature type="region of interest" description="Disordered" evidence="7">
    <location>
        <begin position="71"/>
        <end position="90"/>
    </location>
</feature>
<dbReference type="PANTHER" id="PTHR16089">
    <property type="entry name" value="REST COREPRESSOR COREST PROTEIN-RELATED"/>
    <property type="match status" value="1"/>
</dbReference>
<feature type="domain" description="C2H2-type" evidence="8">
    <location>
        <begin position="114"/>
        <end position="141"/>
    </location>
</feature>